<dbReference type="InterPro" id="IPR006215">
    <property type="entry name" value="Glyco_hydro_melibiase"/>
</dbReference>
<keyword evidence="9" id="KW-0325">Glycoprotein</keyword>
<dbReference type="GO" id="GO:0005576">
    <property type="term" value="C:extracellular region"/>
    <property type="evidence" value="ECO:0007669"/>
    <property type="project" value="UniProtKB-SubCell"/>
</dbReference>
<evidence type="ECO:0000256" key="8">
    <source>
        <dbReference type="ARBA" id="ARBA00023157"/>
    </source>
</evidence>
<gene>
    <name evidence="14" type="primary">galA</name>
    <name evidence="14" type="ORF">O9K51_05762</name>
</gene>
<comment type="similarity">
    <text evidence="3 11">Belongs to the glycosyl hydrolase 27 family.</text>
</comment>
<evidence type="ECO:0000313" key="14">
    <source>
        <dbReference type="EMBL" id="KAJ6442209.1"/>
    </source>
</evidence>
<reference evidence="14" key="1">
    <citation type="submission" date="2023-01" db="EMBL/GenBank/DDBJ databases">
        <title>The growth and conidiation of Purpureocillium lavendulum are regulated by nitrogen source and histone H3K14 acetylation.</title>
        <authorList>
            <person name="Tang P."/>
            <person name="Han J."/>
            <person name="Zhang C."/>
            <person name="Tang P."/>
            <person name="Qi F."/>
            <person name="Zhang K."/>
            <person name="Liang L."/>
        </authorList>
    </citation>
    <scope>NUCLEOTIDE SEQUENCE</scope>
    <source>
        <strain evidence="14">YMF1.00683</strain>
    </source>
</reference>
<keyword evidence="10 11" id="KW-0326">Glycosidase</keyword>
<evidence type="ECO:0000313" key="15">
    <source>
        <dbReference type="Proteomes" id="UP001163105"/>
    </source>
</evidence>
<dbReference type="InterPro" id="IPR013785">
    <property type="entry name" value="Aldolase_TIM"/>
</dbReference>
<dbReference type="PANTHER" id="PTHR11452">
    <property type="entry name" value="ALPHA-GALACTOSIDASE/ALPHA-N-ACETYLGALACTOSAMINIDASE"/>
    <property type="match status" value="1"/>
</dbReference>
<comment type="catalytic activity">
    <reaction evidence="1 11">
        <text>Hydrolysis of terminal, non-reducing alpha-D-galactose residues in alpha-D-galactosides, including galactose oligosaccharides, galactomannans and galactolipids.</text>
        <dbReference type="EC" id="3.2.1.22"/>
    </reaction>
</comment>
<evidence type="ECO:0000256" key="10">
    <source>
        <dbReference type="ARBA" id="ARBA00023295"/>
    </source>
</evidence>
<dbReference type="Gene3D" id="3.20.20.70">
    <property type="entry name" value="Aldolase class I"/>
    <property type="match status" value="1"/>
</dbReference>
<dbReference type="EMBL" id="JAQHRD010000004">
    <property type="protein sequence ID" value="KAJ6442209.1"/>
    <property type="molecule type" value="Genomic_DNA"/>
</dbReference>
<dbReference type="InterPro" id="IPR002241">
    <property type="entry name" value="Glyco_hydro_27"/>
</dbReference>
<evidence type="ECO:0000259" key="13">
    <source>
        <dbReference type="Pfam" id="PF17801"/>
    </source>
</evidence>
<dbReference type="GO" id="GO:0005995">
    <property type="term" value="P:melibiose catabolic process"/>
    <property type="evidence" value="ECO:0007669"/>
    <property type="project" value="UniProtKB-ARBA"/>
</dbReference>
<dbReference type="Gene3D" id="2.60.40.1180">
    <property type="entry name" value="Golgi alpha-mannosidase II"/>
    <property type="match status" value="1"/>
</dbReference>
<evidence type="ECO:0000256" key="3">
    <source>
        <dbReference type="ARBA" id="ARBA00009743"/>
    </source>
</evidence>
<dbReference type="InterPro" id="IPR013780">
    <property type="entry name" value="Glyco_hydro_b"/>
</dbReference>
<evidence type="ECO:0000256" key="6">
    <source>
        <dbReference type="ARBA" id="ARBA00022729"/>
    </source>
</evidence>
<feature type="signal peptide" evidence="12">
    <location>
        <begin position="1"/>
        <end position="18"/>
    </location>
</feature>
<dbReference type="GO" id="GO:0004557">
    <property type="term" value="F:alpha-galactosidase activity"/>
    <property type="evidence" value="ECO:0007669"/>
    <property type="project" value="UniProtKB-EC"/>
</dbReference>
<organism evidence="14 15">
    <name type="scientific">Purpureocillium lavendulum</name>
    <dbReference type="NCBI Taxonomy" id="1247861"/>
    <lineage>
        <taxon>Eukaryota</taxon>
        <taxon>Fungi</taxon>
        <taxon>Dikarya</taxon>
        <taxon>Ascomycota</taxon>
        <taxon>Pezizomycotina</taxon>
        <taxon>Sordariomycetes</taxon>
        <taxon>Hypocreomycetidae</taxon>
        <taxon>Hypocreales</taxon>
        <taxon>Ophiocordycipitaceae</taxon>
        <taxon>Purpureocillium</taxon>
    </lineage>
</organism>
<keyword evidence="6 12" id="KW-0732">Signal</keyword>
<keyword evidence="8 11" id="KW-1015">Disulfide bond</keyword>
<evidence type="ECO:0000256" key="4">
    <source>
        <dbReference type="ARBA" id="ARBA00012755"/>
    </source>
</evidence>
<evidence type="ECO:0000256" key="11">
    <source>
        <dbReference type="RuleBase" id="RU361168"/>
    </source>
</evidence>
<dbReference type="CDD" id="cd14792">
    <property type="entry name" value="GH27"/>
    <property type="match status" value="1"/>
</dbReference>
<dbReference type="SUPFAM" id="SSF51445">
    <property type="entry name" value="(Trans)glycosidases"/>
    <property type="match status" value="1"/>
</dbReference>
<feature type="domain" description="Alpha galactosidase C-terminal" evidence="13">
    <location>
        <begin position="339"/>
        <end position="401"/>
    </location>
</feature>
<dbReference type="InterPro" id="IPR017853">
    <property type="entry name" value="GH"/>
</dbReference>
<dbReference type="EC" id="3.2.1.22" evidence="4 11"/>
<evidence type="ECO:0000256" key="9">
    <source>
        <dbReference type="ARBA" id="ARBA00023180"/>
    </source>
</evidence>
<dbReference type="SUPFAM" id="SSF51011">
    <property type="entry name" value="Glycosyl hydrolase domain"/>
    <property type="match status" value="1"/>
</dbReference>
<comment type="caution">
    <text evidence="14">The sequence shown here is derived from an EMBL/GenBank/DDBJ whole genome shotgun (WGS) entry which is preliminary data.</text>
</comment>
<keyword evidence="7 11" id="KW-0378">Hydrolase</keyword>
<evidence type="ECO:0000256" key="12">
    <source>
        <dbReference type="SAM" id="SignalP"/>
    </source>
</evidence>
<evidence type="ECO:0000256" key="2">
    <source>
        <dbReference type="ARBA" id="ARBA00004613"/>
    </source>
</evidence>
<dbReference type="InterPro" id="IPR041233">
    <property type="entry name" value="Melibiase_C"/>
</dbReference>
<evidence type="ECO:0000256" key="1">
    <source>
        <dbReference type="ARBA" id="ARBA00001255"/>
    </source>
</evidence>
<dbReference type="PANTHER" id="PTHR11452:SF75">
    <property type="entry name" value="ALPHA-GALACTOSIDASE MEL1"/>
    <property type="match status" value="1"/>
</dbReference>
<dbReference type="Pfam" id="PF16499">
    <property type="entry name" value="Melibiase_2"/>
    <property type="match status" value="1"/>
</dbReference>
<comment type="subcellular location">
    <subcellularLocation>
        <location evidence="2">Secreted</location>
    </subcellularLocation>
</comment>
<keyword evidence="5" id="KW-0964">Secreted</keyword>
<dbReference type="AlphaFoldDB" id="A0AB34FS33"/>
<dbReference type="Proteomes" id="UP001163105">
    <property type="component" value="Unassembled WGS sequence"/>
</dbReference>
<name>A0AB34FS33_9HYPO</name>
<feature type="chain" id="PRO_5044349032" description="Alpha-galactosidase" evidence="12">
    <location>
        <begin position="19"/>
        <end position="495"/>
    </location>
</feature>
<dbReference type="PRINTS" id="PR00748">
    <property type="entry name" value="MELIBIASE"/>
</dbReference>
<keyword evidence="15" id="KW-1185">Reference proteome</keyword>
<accession>A0AB34FS33</accession>
<evidence type="ECO:0000256" key="5">
    <source>
        <dbReference type="ARBA" id="ARBA00022525"/>
    </source>
</evidence>
<protein>
    <recommendedName>
        <fullName evidence="4 11">Alpha-galactosidase</fullName>
        <ecNumber evidence="4 11">3.2.1.22</ecNumber>
    </recommendedName>
    <alternativeName>
        <fullName evidence="11">Melibiase</fullName>
    </alternativeName>
</protein>
<sequence>MKNRFIAAAAMPAALVGAVNNGLARTPQMGWNNWNTFACDVSEKLLLETSKLLGDYGLKDLGYQYVVLDDCWSTGRGDDGYLVPDTAKFPEGMGAVADKLHKEGFLFGMYSSAGEMTCARYAGSLDYETQDAESFASWGVDYLKYDNCYHMGRMGTPLISFNRYNEMAKALKKTGRSILYSLCSWGEDYVHTWGGSIANSWRISGDIYDSFARPDDLCACNNAADPACVAPGTHCSVLAIINKVATFVDRGLPGAWNDLDMLEVGLGGMTEEEYKAHFAMWAALKSPLLLGNDLRKMDATTLSIINNPAIIAVSQDPKGRSAIRISRNLEAPIDEHGVGETQVWSGALANGDQVVIFLNAADEDVDMSATLSELFVMHGPGGSAPHVKQDWTVRDLWGNEGARMSKGVAQAVLDATSEGERNGILKRENWYNATATPYAEGLEQGDARLLGERVGTVKAGGRLEARVPRHAAKVFRLQSASGKTGTAKSSLKDEL</sequence>
<proteinExistence type="inferred from homology"/>
<dbReference type="FunFam" id="3.20.20.70:FF:000202">
    <property type="entry name" value="Alpha-galactosidase"/>
    <property type="match status" value="1"/>
</dbReference>
<evidence type="ECO:0000256" key="7">
    <source>
        <dbReference type="ARBA" id="ARBA00022801"/>
    </source>
</evidence>
<dbReference type="PRINTS" id="PR00740">
    <property type="entry name" value="GLHYDRLASE27"/>
</dbReference>
<dbReference type="Pfam" id="PF17801">
    <property type="entry name" value="Melibiase_C"/>
    <property type="match status" value="1"/>
</dbReference>